<feature type="region of interest" description="Disordered" evidence="3">
    <location>
        <begin position="39"/>
        <end position="79"/>
    </location>
</feature>
<dbReference type="PROSITE" id="PS50082">
    <property type="entry name" value="WD_REPEATS_2"/>
    <property type="match status" value="1"/>
</dbReference>
<feature type="compositionally biased region" description="Basic and acidic residues" evidence="3">
    <location>
        <begin position="40"/>
        <end position="51"/>
    </location>
</feature>
<name>A0ABQ6MWS7_9STRA</name>
<dbReference type="PANTHER" id="PTHR44489:SF11">
    <property type="entry name" value="WD REPEAT DOMAIN 86"/>
    <property type="match status" value="1"/>
</dbReference>
<dbReference type="InterPro" id="IPR044715">
    <property type="entry name" value="WDR86-like"/>
</dbReference>
<dbReference type="InterPro" id="IPR015943">
    <property type="entry name" value="WD40/YVTN_repeat-like_dom_sf"/>
</dbReference>
<keyword evidence="1" id="KW-0853">WD repeat</keyword>
<evidence type="ECO:0000256" key="3">
    <source>
        <dbReference type="SAM" id="MobiDB-lite"/>
    </source>
</evidence>
<evidence type="ECO:0000256" key="1">
    <source>
        <dbReference type="PROSITE-ProRule" id="PRU00221"/>
    </source>
</evidence>
<protein>
    <recommendedName>
        <fullName evidence="6">Guanine nucleotide-binding protein subunit beta-like protein</fullName>
    </recommendedName>
</protein>
<keyword evidence="2" id="KW-0175">Coiled coil</keyword>
<dbReference type="CDD" id="cd09917">
    <property type="entry name" value="F-box_SF"/>
    <property type="match status" value="1"/>
</dbReference>
<dbReference type="SUPFAM" id="SSF50978">
    <property type="entry name" value="WD40 repeat-like"/>
    <property type="match status" value="1"/>
</dbReference>
<dbReference type="InterPro" id="IPR036322">
    <property type="entry name" value="WD40_repeat_dom_sf"/>
</dbReference>
<dbReference type="Pfam" id="PF00400">
    <property type="entry name" value="WD40"/>
    <property type="match status" value="2"/>
</dbReference>
<feature type="repeat" description="WD" evidence="1">
    <location>
        <begin position="529"/>
        <end position="568"/>
    </location>
</feature>
<evidence type="ECO:0000256" key="2">
    <source>
        <dbReference type="SAM" id="Coils"/>
    </source>
</evidence>
<feature type="coiled-coil region" evidence="2">
    <location>
        <begin position="96"/>
        <end position="127"/>
    </location>
</feature>
<evidence type="ECO:0000313" key="5">
    <source>
        <dbReference type="Proteomes" id="UP001165060"/>
    </source>
</evidence>
<dbReference type="InterPro" id="IPR001680">
    <property type="entry name" value="WD40_rpt"/>
</dbReference>
<feature type="compositionally biased region" description="Acidic residues" evidence="3">
    <location>
        <begin position="52"/>
        <end position="65"/>
    </location>
</feature>
<evidence type="ECO:0008006" key="6">
    <source>
        <dbReference type="Google" id="ProtNLM"/>
    </source>
</evidence>
<comment type="caution">
    <text evidence="4">The sequence shown here is derived from an EMBL/GenBank/DDBJ whole genome shotgun (WGS) entry which is preliminary data.</text>
</comment>
<dbReference type="SMART" id="SM00320">
    <property type="entry name" value="WD40"/>
    <property type="match status" value="5"/>
</dbReference>
<organism evidence="4 5">
    <name type="scientific">Tetraparma gracilis</name>
    <dbReference type="NCBI Taxonomy" id="2962635"/>
    <lineage>
        <taxon>Eukaryota</taxon>
        <taxon>Sar</taxon>
        <taxon>Stramenopiles</taxon>
        <taxon>Ochrophyta</taxon>
        <taxon>Bolidophyceae</taxon>
        <taxon>Parmales</taxon>
        <taxon>Triparmaceae</taxon>
        <taxon>Tetraparma</taxon>
    </lineage>
</organism>
<proteinExistence type="predicted"/>
<dbReference type="PANTHER" id="PTHR44489">
    <property type="match status" value="1"/>
</dbReference>
<gene>
    <name evidence="4" type="ORF">TeGR_g96</name>
</gene>
<dbReference type="Proteomes" id="UP001165060">
    <property type="component" value="Unassembled WGS sequence"/>
</dbReference>
<sequence length="626" mass="70344">MDLFMAGRIKLKSRCDECGFKHQENRTCGVFVPAEFLGGRYDEPETPREGYMEDDEGEANDEEGKDPELQEKDETEQAGGLGNMFGAALAAPKSGIEAAREAAAAAKKAADDKANKVAREKAAASENYLDSLHRKMTTKEKSEARKKRAALGRKAEKLNTPKFVKAIGYVRVNCFLGVPNEEPKEFIPVPETRYCGEIEVRAEHRKDPHWKRALPPTNEVLSLVEAFLDARTLGACAIVNTQWREMSEAMPQYYDLKHMEPFANFEAHDGKIEDLFVYRHRVYSAGTKMVRVWGLAKDYSGEQIYDEESGMEQYNLLHTPVRDTAIIPKIIKANQSMYSAASNGAVREWVLAHNIHNIKFSGAMWEHSGWVNQICPSAQTPGTCHMHGVVNHVCLLYTASDDRQILVWDSVTRKRLGKIEPPNKQCGTMRVMALSDRHLFVGSSNGLIYIYPFEKTCERQDRHECSLAAGPKRFCLQKQLRHGTKPLSAMKIGGKHHVMDKLFTGSTDGTIAVFQLEPEGFDFECVAVFDNHTAAITAIDLSWSHMYTGSDDGTIRVWCLTTFNVQRVLHTGNRVKCLYVDEAHEDEEVTAAKAKVEGEEKEVPTGFMYAGLSNGFVQKWRIGSWM</sequence>
<dbReference type="EMBL" id="BRYB01004678">
    <property type="protein sequence ID" value="GMI35044.1"/>
    <property type="molecule type" value="Genomic_DNA"/>
</dbReference>
<dbReference type="PROSITE" id="PS50294">
    <property type="entry name" value="WD_REPEATS_REGION"/>
    <property type="match status" value="1"/>
</dbReference>
<accession>A0ABQ6MWS7</accession>
<dbReference type="Gene3D" id="2.130.10.10">
    <property type="entry name" value="YVTN repeat-like/Quinoprotein amine dehydrogenase"/>
    <property type="match status" value="2"/>
</dbReference>
<keyword evidence="5" id="KW-1185">Reference proteome</keyword>
<evidence type="ECO:0000313" key="4">
    <source>
        <dbReference type="EMBL" id="GMI35044.1"/>
    </source>
</evidence>
<reference evidence="4 5" key="1">
    <citation type="journal article" date="2023" name="Commun. Biol.">
        <title>Genome analysis of Parmales, the sister group of diatoms, reveals the evolutionary specialization of diatoms from phago-mixotrophs to photoautotrophs.</title>
        <authorList>
            <person name="Ban H."/>
            <person name="Sato S."/>
            <person name="Yoshikawa S."/>
            <person name="Yamada K."/>
            <person name="Nakamura Y."/>
            <person name="Ichinomiya M."/>
            <person name="Sato N."/>
            <person name="Blanc-Mathieu R."/>
            <person name="Endo H."/>
            <person name="Kuwata A."/>
            <person name="Ogata H."/>
        </authorList>
    </citation>
    <scope>NUCLEOTIDE SEQUENCE [LARGE SCALE GENOMIC DNA]</scope>
</reference>